<proteinExistence type="predicted"/>
<name>A0ACB9ZLM2_CATRO</name>
<evidence type="ECO:0000313" key="2">
    <source>
        <dbReference type="Proteomes" id="UP001060085"/>
    </source>
</evidence>
<reference evidence="2" key="1">
    <citation type="journal article" date="2023" name="Nat. Plants">
        <title>Single-cell RNA sequencing provides a high-resolution roadmap for understanding the multicellular compartmentation of specialized metabolism.</title>
        <authorList>
            <person name="Sun S."/>
            <person name="Shen X."/>
            <person name="Li Y."/>
            <person name="Li Y."/>
            <person name="Wang S."/>
            <person name="Li R."/>
            <person name="Zhang H."/>
            <person name="Shen G."/>
            <person name="Guo B."/>
            <person name="Wei J."/>
            <person name="Xu J."/>
            <person name="St-Pierre B."/>
            <person name="Chen S."/>
            <person name="Sun C."/>
        </authorList>
    </citation>
    <scope>NUCLEOTIDE SEQUENCE [LARGE SCALE GENOMIC DNA]</scope>
</reference>
<comment type="caution">
    <text evidence="1">The sequence shown here is derived from an EMBL/GenBank/DDBJ whole genome shotgun (WGS) entry which is preliminary data.</text>
</comment>
<organism evidence="1 2">
    <name type="scientific">Catharanthus roseus</name>
    <name type="common">Madagascar periwinkle</name>
    <name type="synonym">Vinca rosea</name>
    <dbReference type="NCBI Taxonomy" id="4058"/>
    <lineage>
        <taxon>Eukaryota</taxon>
        <taxon>Viridiplantae</taxon>
        <taxon>Streptophyta</taxon>
        <taxon>Embryophyta</taxon>
        <taxon>Tracheophyta</taxon>
        <taxon>Spermatophyta</taxon>
        <taxon>Magnoliopsida</taxon>
        <taxon>eudicotyledons</taxon>
        <taxon>Gunneridae</taxon>
        <taxon>Pentapetalae</taxon>
        <taxon>asterids</taxon>
        <taxon>lamiids</taxon>
        <taxon>Gentianales</taxon>
        <taxon>Apocynaceae</taxon>
        <taxon>Rauvolfioideae</taxon>
        <taxon>Vinceae</taxon>
        <taxon>Catharanthinae</taxon>
        <taxon>Catharanthus</taxon>
    </lineage>
</organism>
<evidence type="ECO:0000313" key="1">
    <source>
        <dbReference type="EMBL" id="KAI5647984.1"/>
    </source>
</evidence>
<sequence length="194" mass="21651">MTYLSSTLSGCPRGFSNITVLGLVRVEWLEDASHLYVCVMHTLKLCMLCSTGCLNDLEPFPSQVEAIQSCGGQKTADGGRYRTGGGILWNILKVRDPNAYKEIMRKGKEFEKQFKPHNLQQEPQGIKVDSCIPINSTLTDQRTVSDGLQQASNAQNDLEQSEGEQKRASVRDRLRIPVSYDDLLEGENPKDQES</sequence>
<gene>
    <name evidence="1" type="ORF">M9H77_33989</name>
</gene>
<dbReference type="Proteomes" id="UP001060085">
    <property type="component" value="Linkage Group LG08"/>
</dbReference>
<protein>
    <submittedName>
        <fullName evidence="1">Uncharacterized protein</fullName>
    </submittedName>
</protein>
<accession>A0ACB9ZLM2</accession>
<dbReference type="EMBL" id="CM044708">
    <property type="protein sequence ID" value="KAI5647984.1"/>
    <property type="molecule type" value="Genomic_DNA"/>
</dbReference>
<keyword evidence="2" id="KW-1185">Reference proteome</keyword>